<feature type="region of interest" description="Disordered" evidence="1">
    <location>
        <begin position="1"/>
        <end position="31"/>
    </location>
</feature>
<dbReference type="EMBL" id="CP087164">
    <property type="protein sequence ID" value="UGS35907.1"/>
    <property type="molecule type" value="Genomic_DNA"/>
</dbReference>
<dbReference type="Proteomes" id="UP001162834">
    <property type="component" value="Chromosome"/>
</dbReference>
<dbReference type="KEGG" id="sbae:DSM104329_02304"/>
<protein>
    <submittedName>
        <fullName evidence="2">Uncharacterized protein</fullName>
    </submittedName>
</protein>
<sequence>MWCTSRSHAGLRGASRAAGAGCGAATPAGTPSQRLVIDQRVRRGLDALAPTEGSEARDWLDVLRRAGMTPWPRRWRGGSVRANDVGCDSMGWGTRPL</sequence>
<evidence type="ECO:0000256" key="1">
    <source>
        <dbReference type="SAM" id="MobiDB-lite"/>
    </source>
</evidence>
<organism evidence="2 3">
    <name type="scientific">Capillimicrobium parvum</name>
    <dbReference type="NCBI Taxonomy" id="2884022"/>
    <lineage>
        <taxon>Bacteria</taxon>
        <taxon>Bacillati</taxon>
        <taxon>Actinomycetota</taxon>
        <taxon>Thermoleophilia</taxon>
        <taxon>Solirubrobacterales</taxon>
        <taxon>Capillimicrobiaceae</taxon>
        <taxon>Capillimicrobium</taxon>
    </lineage>
</organism>
<gene>
    <name evidence="2" type="ORF">DSM104329_02304</name>
</gene>
<dbReference type="AlphaFoldDB" id="A0A9E7C0U8"/>
<name>A0A9E7C0U8_9ACTN</name>
<evidence type="ECO:0000313" key="3">
    <source>
        <dbReference type="Proteomes" id="UP001162834"/>
    </source>
</evidence>
<accession>A0A9E7C0U8</accession>
<feature type="compositionally biased region" description="Low complexity" evidence="1">
    <location>
        <begin position="10"/>
        <end position="31"/>
    </location>
</feature>
<evidence type="ECO:0000313" key="2">
    <source>
        <dbReference type="EMBL" id="UGS35907.1"/>
    </source>
</evidence>
<keyword evidence="3" id="KW-1185">Reference proteome</keyword>
<reference evidence="2" key="1">
    <citation type="journal article" date="2022" name="Int. J. Syst. Evol. Microbiol.">
        <title>Pseudomonas aegrilactucae sp. nov. and Pseudomonas morbosilactucae sp. nov., pathogens causing bacterial rot of lettuce in Japan.</title>
        <authorList>
            <person name="Sawada H."/>
            <person name="Fujikawa T."/>
            <person name="Satou M."/>
        </authorList>
    </citation>
    <scope>NUCLEOTIDE SEQUENCE</scope>
    <source>
        <strain evidence="2">0166_1</strain>
    </source>
</reference>
<proteinExistence type="predicted"/>